<evidence type="ECO:0000313" key="3">
    <source>
        <dbReference type="Proteomes" id="UP001238088"/>
    </source>
</evidence>
<keyword evidence="1" id="KW-0732">Signal</keyword>
<evidence type="ECO:0000256" key="1">
    <source>
        <dbReference type="SAM" id="SignalP"/>
    </source>
</evidence>
<proteinExistence type="predicted"/>
<dbReference type="Proteomes" id="UP001238088">
    <property type="component" value="Unassembled WGS sequence"/>
</dbReference>
<dbReference type="InterPro" id="IPR024987">
    <property type="entry name" value="DUF3889"/>
</dbReference>
<organism evidence="2 3">
    <name type="scientific">Cytobacillus purgationiresistens</name>
    <dbReference type="NCBI Taxonomy" id="863449"/>
    <lineage>
        <taxon>Bacteria</taxon>
        <taxon>Bacillati</taxon>
        <taxon>Bacillota</taxon>
        <taxon>Bacilli</taxon>
        <taxon>Bacillales</taxon>
        <taxon>Bacillaceae</taxon>
        <taxon>Cytobacillus</taxon>
    </lineage>
</organism>
<feature type="signal peptide" evidence="1">
    <location>
        <begin position="1"/>
        <end position="24"/>
    </location>
</feature>
<comment type="caution">
    <text evidence="2">The sequence shown here is derived from an EMBL/GenBank/DDBJ whole genome shotgun (WGS) entry which is preliminary data.</text>
</comment>
<dbReference type="Pfam" id="PF13028">
    <property type="entry name" value="DUF3889"/>
    <property type="match status" value="1"/>
</dbReference>
<gene>
    <name evidence="2" type="ORF">J2S17_000865</name>
</gene>
<protein>
    <recommendedName>
        <fullName evidence="4">DUF3889 domain-containing protein</fullName>
    </recommendedName>
</protein>
<accession>A0ABU0ACL4</accession>
<evidence type="ECO:0000313" key="2">
    <source>
        <dbReference type="EMBL" id="MDQ0268996.1"/>
    </source>
</evidence>
<name>A0ABU0ACL4_9BACI</name>
<sequence>MKKLIIALFALACFGYIYYSPAFANEHVLSEHQEKVDYEKYGRIATAVVKEDYPDEAVVDYKYAGRRKISDTEVIDSFVYEVIENEKAVTVLVKVTHRLDASKFISLTVEEQMKN</sequence>
<dbReference type="EMBL" id="JAUSUB010000002">
    <property type="protein sequence ID" value="MDQ0268996.1"/>
    <property type="molecule type" value="Genomic_DNA"/>
</dbReference>
<dbReference type="Gene3D" id="3.10.450.390">
    <property type="entry name" value="Protein of unknown function DUF3889"/>
    <property type="match status" value="1"/>
</dbReference>
<dbReference type="RefSeq" id="WP_307472188.1">
    <property type="nucleotide sequence ID" value="NZ_JAUSUB010000002.1"/>
</dbReference>
<reference evidence="2 3" key="1">
    <citation type="submission" date="2023-07" db="EMBL/GenBank/DDBJ databases">
        <title>Genomic Encyclopedia of Type Strains, Phase IV (KMG-IV): sequencing the most valuable type-strain genomes for metagenomic binning, comparative biology and taxonomic classification.</title>
        <authorList>
            <person name="Goeker M."/>
        </authorList>
    </citation>
    <scope>NUCLEOTIDE SEQUENCE [LARGE SCALE GENOMIC DNA]</scope>
    <source>
        <strain evidence="2 3">DSM 23494</strain>
    </source>
</reference>
<keyword evidence="3" id="KW-1185">Reference proteome</keyword>
<evidence type="ECO:0008006" key="4">
    <source>
        <dbReference type="Google" id="ProtNLM"/>
    </source>
</evidence>
<feature type="chain" id="PRO_5046431514" description="DUF3889 domain-containing protein" evidence="1">
    <location>
        <begin position="25"/>
        <end position="115"/>
    </location>
</feature>